<dbReference type="Proteomes" id="UP001596004">
    <property type="component" value="Unassembled WGS sequence"/>
</dbReference>
<comment type="caution">
    <text evidence="2">The sequence shown here is derived from an EMBL/GenBank/DDBJ whole genome shotgun (WGS) entry which is preliminary data.</text>
</comment>
<protein>
    <submittedName>
        <fullName evidence="2">NAD-dependent epimerase/dehydratase family protein</fullName>
    </submittedName>
</protein>
<evidence type="ECO:0000313" key="2">
    <source>
        <dbReference type="EMBL" id="MFC4536421.1"/>
    </source>
</evidence>
<reference evidence="3" key="1">
    <citation type="journal article" date="2019" name="Int. J. Syst. Evol. Microbiol.">
        <title>The Global Catalogue of Microorganisms (GCM) 10K type strain sequencing project: providing services to taxonomists for standard genome sequencing and annotation.</title>
        <authorList>
            <consortium name="The Broad Institute Genomics Platform"/>
            <consortium name="The Broad Institute Genome Sequencing Center for Infectious Disease"/>
            <person name="Wu L."/>
            <person name="Ma J."/>
        </authorList>
    </citation>
    <scope>NUCLEOTIDE SEQUENCE [LARGE SCALE GENOMIC DNA]</scope>
    <source>
        <strain evidence="3">CGMCC 4.7132</strain>
    </source>
</reference>
<sequence length="339" mass="36844">MRILVIGGSAFLGRAIVEEALRQGHDVTTFNRGRSGEDLPGVTAVRGDRESRDDLEALAAGREWDAVVDVCGYTPKVVAESAKALSGHAGAYAFISSVSAISDWQGELIDESAPLWECSPDAGPDDGHYGLLKAGCERAVERYFTGGALILQPGVILGPWENVGRLPSWLRRIARGGRVLAPGDPEVPMQLIDARDVATFTLDQVAKGVGDRFLVTGPAGNTTFGRWLADCAEVTGSQAELVWVADRFLIDQDVQPWSELPLWMPAESDDRAVWSVSSGKAEAAGLRCRPVTETVRDTWDWLKDRDHAALEARFASWRRHGIAPDKEARILQAWASAEE</sequence>
<organism evidence="2 3">
    <name type="scientific">Sphaerisporangium dianthi</name>
    <dbReference type="NCBI Taxonomy" id="1436120"/>
    <lineage>
        <taxon>Bacteria</taxon>
        <taxon>Bacillati</taxon>
        <taxon>Actinomycetota</taxon>
        <taxon>Actinomycetes</taxon>
        <taxon>Streptosporangiales</taxon>
        <taxon>Streptosporangiaceae</taxon>
        <taxon>Sphaerisporangium</taxon>
    </lineage>
</organism>
<keyword evidence="3" id="KW-1185">Reference proteome</keyword>
<dbReference type="SUPFAM" id="SSF51735">
    <property type="entry name" value="NAD(P)-binding Rossmann-fold domains"/>
    <property type="match status" value="1"/>
</dbReference>
<dbReference type="EMBL" id="JBHSFP010000045">
    <property type="protein sequence ID" value="MFC4536421.1"/>
    <property type="molecule type" value="Genomic_DNA"/>
</dbReference>
<dbReference type="InterPro" id="IPR036291">
    <property type="entry name" value="NAD(P)-bd_dom_sf"/>
</dbReference>
<dbReference type="InterPro" id="IPR001509">
    <property type="entry name" value="Epimerase_deHydtase"/>
</dbReference>
<gene>
    <name evidence="2" type="ORF">ACFO60_37115</name>
</gene>
<dbReference type="RefSeq" id="WP_380850846.1">
    <property type="nucleotide sequence ID" value="NZ_JBHSFP010000045.1"/>
</dbReference>
<proteinExistence type="predicted"/>
<feature type="domain" description="NAD-dependent epimerase/dehydratase" evidence="1">
    <location>
        <begin position="3"/>
        <end position="74"/>
    </location>
</feature>
<dbReference type="Pfam" id="PF01370">
    <property type="entry name" value="Epimerase"/>
    <property type="match status" value="1"/>
</dbReference>
<evidence type="ECO:0000313" key="3">
    <source>
        <dbReference type="Proteomes" id="UP001596004"/>
    </source>
</evidence>
<dbReference type="Gene3D" id="3.40.50.720">
    <property type="entry name" value="NAD(P)-binding Rossmann-like Domain"/>
    <property type="match status" value="1"/>
</dbReference>
<evidence type="ECO:0000259" key="1">
    <source>
        <dbReference type="Pfam" id="PF01370"/>
    </source>
</evidence>
<name>A0ABV9CT53_9ACTN</name>
<accession>A0ABV9CT53</accession>